<dbReference type="PANTHER" id="PTHR44329">
    <property type="entry name" value="SERINE/THREONINE-PROTEIN KINASE TNNI3K-RELATED"/>
    <property type="match status" value="1"/>
</dbReference>
<dbReference type="GO" id="GO:0005524">
    <property type="term" value="F:ATP binding"/>
    <property type="evidence" value="ECO:0007669"/>
    <property type="project" value="UniProtKB-UniRule"/>
</dbReference>
<evidence type="ECO:0000256" key="4">
    <source>
        <dbReference type="ARBA" id="ARBA00022741"/>
    </source>
</evidence>
<evidence type="ECO:0000256" key="8">
    <source>
        <dbReference type="ARBA" id="ARBA00048679"/>
    </source>
</evidence>
<evidence type="ECO:0000256" key="10">
    <source>
        <dbReference type="SAM" id="MobiDB-lite"/>
    </source>
</evidence>
<dbReference type="Gene3D" id="3.30.200.20">
    <property type="entry name" value="Phosphorylase Kinase, domain 1"/>
    <property type="match status" value="1"/>
</dbReference>
<evidence type="ECO:0000259" key="11">
    <source>
        <dbReference type="PROSITE" id="PS50011"/>
    </source>
</evidence>
<dbReference type="Gene3D" id="1.10.510.10">
    <property type="entry name" value="Transferase(Phosphotransferase) domain 1"/>
    <property type="match status" value="1"/>
</dbReference>
<keyword evidence="13" id="KW-1185">Reference proteome</keyword>
<dbReference type="InterPro" id="IPR000719">
    <property type="entry name" value="Prot_kinase_dom"/>
</dbReference>
<accession>A0AA88YRP8</accession>
<feature type="binding site" evidence="9">
    <location>
        <position position="357"/>
    </location>
    <ligand>
        <name>ATP</name>
        <dbReference type="ChEBI" id="CHEBI:30616"/>
    </ligand>
</feature>
<dbReference type="SMART" id="SM00220">
    <property type="entry name" value="S_TKc"/>
    <property type="match status" value="1"/>
</dbReference>
<protein>
    <recommendedName>
        <fullName evidence="1">non-specific serine/threonine protein kinase</fullName>
        <ecNumber evidence="1">2.7.11.1</ecNumber>
    </recommendedName>
</protein>
<dbReference type="CDD" id="cd13999">
    <property type="entry name" value="STKc_MAP3K-like"/>
    <property type="match status" value="1"/>
</dbReference>
<dbReference type="Proteomes" id="UP001186944">
    <property type="component" value="Unassembled WGS sequence"/>
</dbReference>
<comment type="catalytic activity">
    <reaction evidence="7">
        <text>L-threonyl-[protein] + ATP = O-phospho-L-threonyl-[protein] + ADP + H(+)</text>
        <dbReference type="Rhea" id="RHEA:46608"/>
        <dbReference type="Rhea" id="RHEA-COMP:11060"/>
        <dbReference type="Rhea" id="RHEA-COMP:11605"/>
        <dbReference type="ChEBI" id="CHEBI:15378"/>
        <dbReference type="ChEBI" id="CHEBI:30013"/>
        <dbReference type="ChEBI" id="CHEBI:30616"/>
        <dbReference type="ChEBI" id="CHEBI:61977"/>
        <dbReference type="ChEBI" id="CHEBI:456216"/>
        <dbReference type="EC" id="2.7.11.1"/>
    </reaction>
</comment>
<keyword evidence="6 9" id="KW-0067">ATP-binding</keyword>
<dbReference type="Pfam" id="PF00069">
    <property type="entry name" value="Pkinase"/>
    <property type="match status" value="1"/>
</dbReference>
<evidence type="ECO:0000256" key="9">
    <source>
        <dbReference type="PROSITE-ProRule" id="PRU10141"/>
    </source>
</evidence>
<reference evidence="12" key="1">
    <citation type="submission" date="2019-08" db="EMBL/GenBank/DDBJ databases">
        <title>The improved chromosome-level genome for the pearl oyster Pinctada fucata martensii using PacBio sequencing and Hi-C.</title>
        <authorList>
            <person name="Zheng Z."/>
        </authorList>
    </citation>
    <scope>NUCLEOTIDE SEQUENCE</scope>
    <source>
        <strain evidence="12">ZZ-2019</strain>
        <tissue evidence="12">Adductor muscle</tissue>
    </source>
</reference>
<dbReference type="GO" id="GO:0004674">
    <property type="term" value="F:protein serine/threonine kinase activity"/>
    <property type="evidence" value="ECO:0007669"/>
    <property type="project" value="UniProtKB-KW"/>
</dbReference>
<sequence>MPRTYVDNAYNRSVGRVGMPVGSAVISRSGGGSSYSGWGGGGSSYSSGGGSSYSSGGSSKTYVDNAYNRSLGRVGMEHGSMVASRSGNTGSFGSSGSTKTYVDNSYNRSLGRVGMEHGTAVVSQSDTSRNSSGGAKPKTYVDNAMNRSLGRVGMEHGTMPFSRSSGSYEYVDSPVRVYTDNAFNRKLGRVGKPLGSAPVSRSGYSSRDSGISSPTIRKYVDNSLNRSLGRVGHPIGTMPLSKVSRRTEMMLDMYKYLQRNEGEDMDWECSYPDVPEEMQLQIYDDVLNRYNRHQQIQEWKAQHYTKEEPKTSKKLLKDYSGTKINFEELQLGKKIGQGGFGDVHFAKWSGSVVAVKKLRVQRVSKKRLQEFTDEIFVLCQLEHPNIVKFIGACVKTPNLCIVMEYMQTSLFDAVHIDDDKDFTEEERLDIIKQTTAGLLYLHSNNIAHCDMKSHNVLLDYEPGELLISKITDFGLSMMKQESDTSSSTGHEYVRNIGTPRYSAPEILRGEVLELRAMKKADIYSFSLIIYEVICEEEPFYKMNYRQLQTQVGEKGLIPSVPEQINLKTSLHRQLMECWSRSGDQRPSARELYDFFGDINKIYSS</sequence>
<keyword evidence="5" id="KW-0418">Kinase</keyword>
<dbReference type="EC" id="2.7.11.1" evidence="1"/>
<feature type="domain" description="Protein kinase" evidence="11">
    <location>
        <begin position="329"/>
        <end position="595"/>
    </location>
</feature>
<feature type="compositionally biased region" description="Polar residues" evidence="10">
    <location>
        <begin position="122"/>
        <end position="133"/>
    </location>
</feature>
<evidence type="ECO:0000313" key="12">
    <source>
        <dbReference type="EMBL" id="KAK3104184.1"/>
    </source>
</evidence>
<dbReference type="InterPro" id="IPR011009">
    <property type="entry name" value="Kinase-like_dom_sf"/>
</dbReference>
<evidence type="ECO:0000256" key="3">
    <source>
        <dbReference type="ARBA" id="ARBA00022679"/>
    </source>
</evidence>
<dbReference type="PANTHER" id="PTHR44329:SF298">
    <property type="entry name" value="MIXED LINEAGE KINASE DOMAIN-LIKE PROTEIN"/>
    <property type="match status" value="1"/>
</dbReference>
<evidence type="ECO:0000256" key="6">
    <source>
        <dbReference type="ARBA" id="ARBA00022840"/>
    </source>
</evidence>
<name>A0AA88YRP8_PINIB</name>
<keyword evidence="3" id="KW-0808">Transferase</keyword>
<comment type="catalytic activity">
    <reaction evidence="8">
        <text>L-seryl-[protein] + ATP = O-phospho-L-seryl-[protein] + ADP + H(+)</text>
        <dbReference type="Rhea" id="RHEA:17989"/>
        <dbReference type="Rhea" id="RHEA-COMP:9863"/>
        <dbReference type="Rhea" id="RHEA-COMP:11604"/>
        <dbReference type="ChEBI" id="CHEBI:15378"/>
        <dbReference type="ChEBI" id="CHEBI:29999"/>
        <dbReference type="ChEBI" id="CHEBI:30616"/>
        <dbReference type="ChEBI" id="CHEBI:83421"/>
        <dbReference type="ChEBI" id="CHEBI:456216"/>
        <dbReference type="EC" id="2.7.11.1"/>
    </reaction>
</comment>
<dbReference type="FunFam" id="3.30.200.20:FF:000060">
    <property type="entry name" value="Serine/threonine-protein kinase isoform 1"/>
    <property type="match status" value="1"/>
</dbReference>
<evidence type="ECO:0000256" key="7">
    <source>
        <dbReference type="ARBA" id="ARBA00047899"/>
    </source>
</evidence>
<evidence type="ECO:0000256" key="1">
    <source>
        <dbReference type="ARBA" id="ARBA00012513"/>
    </source>
</evidence>
<dbReference type="SUPFAM" id="SSF56112">
    <property type="entry name" value="Protein kinase-like (PK-like)"/>
    <property type="match status" value="1"/>
</dbReference>
<keyword evidence="2" id="KW-0723">Serine/threonine-protein kinase</keyword>
<dbReference type="InterPro" id="IPR017441">
    <property type="entry name" value="Protein_kinase_ATP_BS"/>
</dbReference>
<evidence type="ECO:0000256" key="2">
    <source>
        <dbReference type="ARBA" id="ARBA00022527"/>
    </source>
</evidence>
<comment type="caution">
    <text evidence="12">The sequence shown here is derived from an EMBL/GenBank/DDBJ whole genome shotgun (WGS) entry which is preliminary data.</text>
</comment>
<keyword evidence="4 9" id="KW-0547">Nucleotide-binding</keyword>
<organism evidence="12 13">
    <name type="scientific">Pinctada imbricata</name>
    <name type="common">Atlantic pearl-oyster</name>
    <name type="synonym">Pinctada martensii</name>
    <dbReference type="NCBI Taxonomy" id="66713"/>
    <lineage>
        <taxon>Eukaryota</taxon>
        <taxon>Metazoa</taxon>
        <taxon>Spiralia</taxon>
        <taxon>Lophotrochozoa</taxon>
        <taxon>Mollusca</taxon>
        <taxon>Bivalvia</taxon>
        <taxon>Autobranchia</taxon>
        <taxon>Pteriomorphia</taxon>
        <taxon>Pterioida</taxon>
        <taxon>Pterioidea</taxon>
        <taxon>Pteriidae</taxon>
        <taxon>Pinctada</taxon>
    </lineage>
</organism>
<dbReference type="InterPro" id="IPR051681">
    <property type="entry name" value="Ser/Thr_Kinases-Pseudokinases"/>
</dbReference>
<evidence type="ECO:0000256" key="5">
    <source>
        <dbReference type="ARBA" id="ARBA00022777"/>
    </source>
</evidence>
<gene>
    <name evidence="12" type="ORF">FSP39_025103</name>
</gene>
<dbReference type="PROSITE" id="PS00107">
    <property type="entry name" value="PROTEIN_KINASE_ATP"/>
    <property type="match status" value="1"/>
</dbReference>
<dbReference type="AlphaFoldDB" id="A0AA88YRP8"/>
<evidence type="ECO:0000313" key="13">
    <source>
        <dbReference type="Proteomes" id="UP001186944"/>
    </source>
</evidence>
<proteinExistence type="predicted"/>
<feature type="region of interest" description="Disordered" evidence="10">
    <location>
        <begin position="122"/>
        <end position="141"/>
    </location>
</feature>
<dbReference type="PROSITE" id="PS00108">
    <property type="entry name" value="PROTEIN_KINASE_ST"/>
    <property type="match status" value="1"/>
</dbReference>
<dbReference type="PROSITE" id="PS50011">
    <property type="entry name" value="PROTEIN_KINASE_DOM"/>
    <property type="match status" value="1"/>
</dbReference>
<dbReference type="EMBL" id="VSWD01000005">
    <property type="protein sequence ID" value="KAK3104184.1"/>
    <property type="molecule type" value="Genomic_DNA"/>
</dbReference>
<dbReference type="InterPro" id="IPR008271">
    <property type="entry name" value="Ser/Thr_kinase_AS"/>
</dbReference>